<keyword evidence="1" id="KW-0472">Membrane</keyword>
<feature type="transmembrane region" description="Helical" evidence="1">
    <location>
        <begin position="244"/>
        <end position="262"/>
    </location>
</feature>
<evidence type="ECO:0000313" key="3">
    <source>
        <dbReference type="Proteomes" id="UP000010445"/>
    </source>
</evidence>
<gene>
    <name evidence="2" type="ORF">HMPREF9997_02440</name>
</gene>
<feature type="transmembrane region" description="Helical" evidence="1">
    <location>
        <begin position="150"/>
        <end position="173"/>
    </location>
</feature>
<feature type="transmembrane region" description="Helical" evidence="1">
    <location>
        <begin position="74"/>
        <end position="94"/>
    </location>
</feature>
<feature type="transmembrane region" description="Helical" evidence="1">
    <location>
        <begin position="126"/>
        <end position="144"/>
    </location>
</feature>
<protein>
    <recommendedName>
        <fullName evidence="4">Tat pathway signal sequence domain protein</fullName>
    </recommendedName>
</protein>
<evidence type="ECO:0000256" key="1">
    <source>
        <dbReference type="SAM" id="Phobius"/>
    </source>
</evidence>
<feature type="transmembrane region" description="Helical" evidence="1">
    <location>
        <begin position="274"/>
        <end position="298"/>
    </location>
</feature>
<dbReference type="EMBL" id="AMEM01000040">
    <property type="protein sequence ID" value="EKX88077.1"/>
    <property type="molecule type" value="Genomic_DNA"/>
</dbReference>
<sequence length="493" mass="52662">MSTRYVFLPAYAVFLVGLLLWPLASPGALIHRDMVVVPHPSLSLSAFGFGDLPARNAPQDGVLALAGQLIDASFLARLLVLTAALLGAYGAVALARYVQAGTVGTAAAMTITIYNPFVVERLLQGHWSLVMAAWLLPGIAAWGFTGQWRLQVVALWLASLTPTGAITALIVGMCTTTRRWFLLCVGLLTCLPWLIPALLHPATSSLDGAWAFAPRAETHVGVVGSVAGLGGIWNSQAVPPSREAGFAMAGIALFCVLLVGAWRQAARRALRPLIVLAAAALGCLLISYIALPFTSWIVTHVPGAALWRDSQKLVMFVIPAYAALAASIQRRTVAAVAIALAFLQVPDAARVVTQITPIPADPAWSALAERAAGRDVFIPDSTTMVHDGSRLSIDPRTKALSTVENGELRVGGRVVDHSSQRYRDAQQAWANGDRAQLERLGIGIVVDNHNSIITETSAPPRRGARFALGVFLTVLWLAVPLVCLPWRFRQRGK</sequence>
<evidence type="ECO:0000313" key="2">
    <source>
        <dbReference type="EMBL" id="EKX88077.1"/>
    </source>
</evidence>
<keyword evidence="1" id="KW-1133">Transmembrane helix</keyword>
<feature type="transmembrane region" description="Helical" evidence="1">
    <location>
        <begin position="466"/>
        <end position="488"/>
    </location>
</feature>
<reference evidence="2 3" key="1">
    <citation type="submission" date="2012-05" db="EMBL/GenBank/DDBJ databases">
        <authorList>
            <person name="Weinstock G."/>
            <person name="Sodergren E."/>
            <person name="Lobos E.A."/>
            <person name="Fulton L."/>
            <person name="Fulton R."/>
            <person name="Courtney L."/>
            <person name="Fronick C."/>
            <person name="O'Laughlin M."/>
            <person name="Godfrey J."/>
            <person name="Wilson R.M."/>
            <person name="Miner T."/>
            <person name="Farmer C."/>
            <person name="Delehaunty K."/>
            <person name="Cordes M."/>
            <person name="Minx P."/>
            <person name="Tomlinson C."/>
            <person name="Chen J."/>
            <person name="Wollam A."/>
            <person name="Pepin K.H."/>
            <person name="Bhonagiri V."/>
            <person name="Zhang X."/>
            <person name="Suruliraj S."/>
            <person name="Warren W."/>
            <person name="Mitreva M."/>
            <person name="Mardis E.R."/>
            <person name="Wilson R.K."/>
        </authorList>
    </citation>
    <scope>NUCLEOTIDE SEQUENCE [LARGE SCALE GENOMIC DNA]</scope>
    <source>
        <strain evidence="2 3">F0235</strain>
    </source>
</reference>
<feature type="transmembrane region" description="Helical" evidence="1">
    <location>
        <begin position="100"/>
        <end position="119"/>
    </location>
</feature>
<dbReference type="RefSeq" id="WP_006062245.1">
    <property type="nucleotide sequence ID" value="NZ_KB290824.1"/>
</dbReference>
<dbReference type="AlphaFoldDB" id="L1MA25"/>
<dbReference type="OrthoDB" id="3463898at2"/>
<organism evidence="2 3">
    <name type="scientific">Corynebacterium durum F0235</name>
    <dbReference type="NCBI Taxonomy" id="1035195"/>
    <lineage>
        <taxon>Bacteria</taxon>
        <taxon>Bacillati</taxon>
        <taxon>Actinomycetota</taxon>
        <taxon>Actinomycetes</taxon>
        <taxon>Mycobacteriales</taxon>
        <taxon>Corynebacteriaceae</taxon>
        <taxon>Corynebacterium</taxon>
    </lineage>
</organism>
<evidence type="ECO:0008006" key="4">
    <source>
        <dbReference type="Google" id="ProtNLM"/>
    </source>
</evidence>
<dbReference type="Proteomes" id="UP000010445">
    <property type="component" value="Unassembled WGS sequence"/>
</dbReference>
<dbReference type="STRING" id="1035195.HMPREF9997_02440"/>
<keyword evidence="3" id="KW-1185">Reference proteome</keyword>
<keyword evidence="1" id="KW-0812">Transmembrane</keyword>
<feature type="transmembrane region" description="Helical" evidence="1">
    <location>
        <begin position="6"/>
        <end position="24"/>
    </location>
</feature>
<name>L1MA25_9CORY</name>
<accession>L1MA25</accession>
<comment type="caution">
    <text evidence="2">The sequence shown here is derived from an EMBL/GenBank/DDBJ whole genome shotgun (WGS) entry which is preliminary data.</text>
</comment>
<feature type="transmembrane region" description="Helical" evidence="1">
    <location>
        <begin position="180"/>
        <end position="199"/>
    </location>
</feature>
<dbReference type="eggNOG" id="ENOG502Z7TU">
    <property type="taxonomic scope" value="Bacteria"/>
</dbReference>
<dbReference type="HOGENOM" id="CLU_027642_0_0_11"/>
<proteinExistence type="predicted"/>